<proteinExistence type="predicted"/>
<protein>
    <submittedName>
        <fullName evidence="1">Uncharacterized protein</fullName>
    </submittedName>
</protein>
<gene>
    <name evidence="1" type="ORF">MUK42_30614</name>
</gene>
<dbReference type="EMBL" id="CP097504">
    <property type="protein sequence ID" value="URD87009.1"/>
    <property type="molecule type" value="Genomic_DNA"/>
</dbReference>
<organism evidence="1 2">
    <name type="scientific">Musa troglodytarum</name>
    <name type="common">fe'i banana</name>
    <dbReference type="NCBI Taxonomy" id="320322"/>
    <lineage>
        <taxon>Eukaryota</taxon>
        <taxon>Viridiplantae</taxon>
        <taxon>Streptophyta</taxon>
        <taxon>Embryophyta</taxon>
        <taxon>Tracheophyta</taxon>
        <taxon>Spermatophyta</taxon>
        <taxon>Magnoliopsida</taxon>
        <taxon>Liliopsida</taxon>
        <taxon>Zingiberales</taxon>
        <taxon>Musaceae</taxon>
        <taxon>Musa</taxon>
    </lineage>
</organism>
<dbReference type="Proteomes" id="UP001055439">
    <property type="component" value="Chromosome 2"/>
</dbReference>
<dbReference type="AlphaFoldDB" id="A0A9E7EZZ2"/>
<accession>A0A9E7EZZ2</accession>
<name>A0A9E7EZZ2_9LILI</name>
<evidence type="ECO:0000313" key="2">
    <source>
        <dbReference type="Proteomes" id="UP001055439"/>
    </source>
</evidence>
<evidence type="ECO:0000313" key="1">
    <source>
        <dbReference type="EMBL" id="URD87009.1"/>
    </source>
</evidence>
<sequence>MSRKLKILTIPNLLGLGKLYKLSFAKKCDGYKVCVKSMFDQLFTHYLDNSKY</sequence>
<keyword evidence="2" id="KW-1185">Reference proteome</keyword>
<reference evidence="1" key="1">
    <citation type="submission" date="2022-05" db="EMBL/GenBank/DDBJ databases">
        <title>The Musa troglodytarum L. genome provides insights into the mechanism of non-climacteric behaviour and enrichment of carotenoids.</title>
        <authorList>
            <person name="Wang J."/>
        </authorList>
    </citation>
    <scope>NUCLEOTIDE SEQUENCE</scope>
    <source>
        <tissue evidence="1">Leaf</tissue>
    </source>
</reference>